<dbReference type="Pfam" id="PF04191">
    <property type="entry name" value="PEMT"/>
    <property type="match status" value="1"/>
</dbReference>
<dbReference type="GO" id="GO:0012505">
    <property type="term" value="C:endomembrane system"/>
    <property type="evidence" value="ECO:0007669"/>
    <property type="project" value="UniProtKB-SubCell"/>
</dbReference>
<comment type="subcellular location">
    <subcellularLocation>
        <location evidence="1">Endomembrane system</location>
        <topology evidence="1">Multi-pass membrane protein</topology>
    </subcellularLocation>
</comment>
<dbReference type="RefSeq" id="WP_007322888.1">
    <property type="nucleotide sequence ID" value="NZ_BAEE01000063.1"/>
</dbReference>
<feature type="transmembrane region" description="Helical" evidence="5">
    <location>
        <begin position="12"/>
        <end position="29"/>
    </location>
</feature>
<feature type="transmembrane region" description="Helical" evidence="5">
    <location>
        <begin position="200"/>
        <end position="224"/>
    </location>
</feature>
<dbReference type="OrthoDB" id="941586at2"/>
<evidence type="ECO:0000313" key="6">
    <source>
        <dbReference type="EMBL" id="GAB10813.1"/>
    </source>
</evidence>
<sequence>MPEIDAEALRPLLLLVPTVVAGGLWIAVTDPVRRGAATLALLWNLVGLTAVNAAALAVGWWGFGDPGPAIVGVPIDLLVAWALLWSVIPVLAAKWIPIAYLVVGLVLLDLYAMPALEPVVGLRGDWWWGEAVAVAACLVPGVVLADLTVRRKHLPVRVALQVVLFTAVLFVAVPVLARAAAEHGPLVDRMTGWDPSVGGFLDAVTIQLAGVVAIVALAAVVEFYRAGGTPWPWDPPTRLVAAGPYAYVANPMQLAGTVLVVAIAVVLSMPILLVAAAVVASFSAGLAAWVENDALAVRFGAQWSDYRKSVRAWVPRWRPIASAEPARAYLARGCDPCSELAAWIVKRNPVGLLVEDAENYRADATGELWRMRYERADGLRLDGIRALGAVLVHLNLAWAIAGWVVATPGISHVLQILVDACGGGPRRVVRDDRPGNRVKNRLAP</sequence>
<evidence type="ECO:0000313" key="7">
    <source>
        <dbReference type="Proteomes" id="UP000035088"/>
    </source>
</evidence>
<dbReference type="Gene3D" id="1.20.120.1630">
    <property type="match status" value="1"/>
</dbReference>
<accession>G7H4N8</accession>
<feature type="transmembrane region" description="Helical" evidence="5">
    <location>
        <begin position="41"/>
        <end position="63"/>
    </location>
</feature>
<feature type="transmembrane region" description="Helical" evidence="5">
    <location>
        <begin position="95"/>
        <end position="114"/>
    </location>
</feature>
<dbReference type="STRING" id="1073574.GOARA_063_00120"/>
<comment type="caution">
    <text evidence="6">The sequence shown here is derived from an EMBL/GenBank/DDBJ whole genome shotgun (WGS) entry which is preliminary data.</text>
</comment>
<keyword evidence="7" id="KW-1185">Reference proteome</keyword>
<protein>
    <recommendedName>
        <fullName evidence="8">Phospholipid methyltransferase</fullName>
    </recommendedName>
</protein>
<reference evidence="6 7" key="1">
    <citation type="submission" date="2011-11" db="EMBL/GenBank/DDBJ databases">
        <title>Whole genome shotgun sequence of Gordonia araii NBRC 100433.</title>
        <authorList>
            <person name="Yoshida Y."/>
            <person name="Hosoyama A."/>
            <person name="Tsuchikane K."/>
            <person name="Katsumata H."/>
            <person name="Yamazaki S."/>
            <person name="Fujita N."/>
        </authorList>
    </citation>
    <scope>NUCLEOTIDE SEQUENCE [LARGE SCALE GENOMIC DNA]</scope>
    <source>
        <strain evidence="6 7">NBRC 100433</strain>
    </source>
</reference>
<dbReference type="EMBL" id="BAEE01000063">
    <property type="protein sequence ID" value="GAB10813.1"/>
    <property type="molecule type" value="Genomic_DNA"/>
</dbReference>
<gene>
    <name evidence="6" type="ORF">GOARA_063_00120</name>
</gene>
<dbReference type="InterPro" id="IPR007318">
    <property type="entry name" value="Phopholipid_MeTrfase"/>
</dbReference>
<evidence type="ECO:0000256" key="1">
    <source>
        <dbReference type="ARBA" id="ARBA00004127"/>
    </source>
</evidence>
<proteinExistence type="predicted"/>
<name>G7H4N8_9ACTN</name>
<keyword evidence="3 5" id="KW-1133">Transmembrane helix</keyword>
<feature type="transmembrane region" description="Helical" evidence="5">
    <location>
        <begin position="69"/>
        <end position="88"/>
    </location>
</feature>
<evidence type="ECO:0000256" key="2">
    <source>
        <dbReference type="ARBA" id="ARBA00022692"/>
    </source>
</evidence>
<organism evidence="6 7">
    <name type="scientific">Gordonia araii NBRC 100433</name>
    <dbReference type="NCBI Taxonomy" id="1073574"/>
    <lineage>
        <taxon>Bacteria</taxon>
        <taxon>Bacillati</taxon>
        <taxon>Actinomycetota</taxon>
        <taxon>Actinomycetes</taxon>
        <taxon>Mycobacteriales</taxon>
        <taxon>Gordoniaceae</taxon>
        <taxon>Gordonia</taxon>
    </lineage>
</organism>
<evidence type="ECO:0008006" key="8">
    <source>
        <dbReference type="Google" id="ProtNLM"/>
    </source>
</evidence>
<dbReference type="AlphaFoldDB" id="G7H4N8"/>
<keyword evidence="4 5" id="KW-0472">Membrane</keyword>
<feature type="transmembrane region" description="Helical" evidence="5">
    <location>
        <begin position="159"/>
        <end position="180"/>
    </location>
</feature>
<evidence type="ECO:0000256" key="4">
    <source>
        <dbReference type="ARBA" id="ARBA00023136"/>
    </source>
</evidence>
<keyword evidence="2 5" id="KW-0812">Transmembrane</keyword>
<feature type="transmembrane region" description="Helical" evidence="5">
    <location>
        <begin position="126"/>
        <end position="147"/>
    </location>
</feature>
<evidence type="ECO:0000256" key="3">
    <source>
        <dbReference type="ARBA" id="ARBA00022989"/>
    </source>
</evidence>
<dbReference type="Proteomes" id="UP000035088">
    <property type="component" value="Unassembled WGS sequence"/>
</dbReference>
<evidence type="ECO:0000256" key="5">
    <source>
        <dbReference type="SAM" id="Phobius"/>
    </source>
</evidence>